<accession>A0A6G9Y173</accession>
<feature type="transmembrane region" description="Helical" evidence="1">
    <location>
        <begin position="100"/>
        <end position="122"/>
    </location>
</feature>
<dbReference type="InterPro" id="IPR021414">
    <property type="entry name" value="DUF3054"/>
</dbReference>
<dbReference type="EMBL" id="CP046171">
    <property type="protein sequence ID" value="QIS06866.1"/>
    <property type="molecule type" value="Genomic_DNA"/>
</dbReference>
<name>A0A6G9Y173_NOCBR</name>
<proteinExistence type="predicted"/>
<dbReference type="AlphaFoldDB" id="A0A6G9Y173"/>
<organism evidence="2 3">
    <name type="scientific">Nocardia brasiliensis</name>
    <dbReference type="NCBI Taxonomy" id="37326"/>
    <lineage>
        <taxon>Bacteria</taxon>
        <taxon>Bacillati</taxon>
        <taxon>Actinomycetota</taxon>
        <taxon>Actinomycetes</taxon>
        <taxon>Mycobacteriales</taxon>
        <taxon>Nocardiaceae</taxon>
        <taxon>Nocardia</taxon>
    </lineage>
</organism>
<dbReference type="Pfam" id="PF11255">
    <property type="entry name" value="DUF3054"/>
    <property type="match status" value="1"/>
</dbReference>
<sequence length="126" mass="13248">MKKLVPLVVDALLVILFCAIGRRSHDEAVLTGLLRTLWPFAIGLAIGWLVAVAAASRLFGDAGRIARFDGTALWPTGILVWLGTLGGGMLLRVVSGQGTALSFVLVAGVVLALFLLGWRAAIKALN</sequence>
<dbReference type="Proteomes" id="UP000501705">
    <property type="component" value="Chromosome"/>
</dbReference>
<reference evidence="2 3" key="1">
    <citation type="journal article" date="2019" name="ACS Chem. Biol.">
        <title>Identification and Mobilization of a Cryptic Antibiotic Biosynthesis Gene Locus from a Human-Pathogenic Nocardia Isolate.</title>
        <authorList>
            <person name="Herisse M."/>
            <person name="Ishida K."/>
            <person name="Porter J.L."/>
            <person name="Howden B."/>
            <person name="Hertweck C."/>
            <person name="Stinear T.P."/>
            <person name="Pidot S.J."/>
        </authorList>
    </citation>
    <scope>NUCLEOTIDE SEQUENCE [LARGE SCALE GENOMIC DNA]</scope>
    <source>
        <strain evidence="2 3">AUSMDU00024985</strain>
    </source>
</reference>
<feature type="transmembrane region" description="Helical" evidence="1">
    <location>
        <begin position="37"/>
        <end position="60"/>
    </location>
</feature>
<keyword evidence="1" id="KW-0472">Membrane</keyword>
<feature type="transmembrane region" description="Helical" evidence="1">
    <location>
        <begin position="72"/>
        <end position="94"/>
    </location>
</feature>
<evidence type="ECO:0000313" key="2">
    <source>
        <dbReference type="EMBL" id="QIS06866.1"/>
    </source>
</evidence>
<protein>
    <submittedName>
        <fullName evidence="2">DUF3054 family protein</fullName>
    </submittedName>
</protein>
<evidence type="ECO:0000313" key="3">
    <source>
        <dbReference type="Proteomes" id="UP000501705"/>
    </source>
</evidence>
<keyword evidence="1" id="KW-0812">Transmembrane</keyword>
<keyword evidence="1" id="KW-1133">Transmembrane helix</keyword>
<gene>
    <name evidence="2" type="ORF">F5X71_35205</name>
</gene>
<evidence type="ECO:0000256" key="1">
    <source>
        <dbReference type="SAM" id="Phobius"/>
    </source>
</evidence>
<dbReference type="RefSeq" id="WP_167465880.1">
    <property type="nucleotide sequence ID" value="NZ_CP046171.1"/>
</dbReference>